<proteinExistence type="predicted"/>
<feature type="non-terminal residue" evidence="6">
    <location>
        <position position="331"/>
    </location>
</feature>
<dbReference type="InterPro" id="IPR001134">
    <property type="entry name" value="Netrin_domain"/>
</dbReference>
<dbReference type="EMBL" id="AZIM01003310">
    <property type="protein sequence ID" value="ETE62341.1"/>
    <property type="molecule type" value="Genomic_DNA"/>
</dbReference>
<dbReference type="Gene3D" id="2.40.50.120">
    <property type="match status" value="1"/>
</dbReference>
<sequence>MGDVFVNIILQELIVSIVPLFTMTNPGLLQMAKQELQMDANLVNAMGTLTLVTLIWTHGWHQGTKVGAFVRTVNIILKDSTVNVASQAIIEILESLFLHLTPANCALATPLDQPCFLLATALFVTLAMVIVPANLEWLVLSVIGYWGFGHYGCRPCDCAGSCDSINGDCINSNADIEWYHGIPGLYAVRNKSEVAWEWEEEQGYSALRHSGKCECKDQVLQNFKIFCAMKYTYVVKAKILSAHDKGSHAEVNVMIQKVLKSTKLKIFQGKWILYPESWTNRGCTCPILNPGLKYLVAGYEDVHTSRLIVNMKSFVHQWKSALGKKILQIFK</sequence>
<keyword evidence="4" id="KW-0472">Membrane</keyword>
<dbReference type="AlphaFoldDB" id="V8NK32"/>
<accession>V8NK32</accession>
<evidence type="ECO:0000313" key="7">
    <source>
        <dbReference type="Proteomes" id="UP000018936"/>
    </source>
</evidence>
<keyword evidence="4" id="KW-0812">Transmembrane</keyword>
<keyword evidence="2" id="KW-0964">Secreted</keyword>
<feature type="domain" description="NTR" evidence="5">
    <location>
        <begin position="213"/>
        <end position="331"/>
    </location>
</feature>
<evidence type="ECO:0000256" key="2">
    <source>
        <dbReference type="ARBA" id="ARBA00022525"/>
    </source>
</evidence>
<gene>
    <name evidence="6" type="primary">Ntn4</name>
    <name evidence="6" type="ORF">L345_11907</name>
</gene>
<evidence type="ECO:0000256" key="4">
    <source>
        <dbReference type="SAM" id="Phobius"/>
    </source>
</evidence>
<dbReference type="OrthoDB" id="9855268at2759"/>
<dbReference type="InterPro" id="IPR018933">
    <property type="entry name" value="Netrin_module_non-TIMP"/>
</dbReference>
<comment type="subcellular location">
    <subcellularLocation>
        <location evidence="1">Secreted</location>
    </subcellularLocation>
</comment>
<protein>
    <submittedName>
        <fullName evidence="6">Netrin-4</fullName>
    </submittedName>
</protein>
<comment type="caution">
    <text evidence="6">The sequence shown here is derived from an EMBL/GenBank/DDBJ whole genome shotgun (WGS) entry which is preliminary data.</text>
</comment>
<feature type="transmembrane region" description="Helical" evidence="4">
    <location>
        <begin position="116"/>
        <end position="135"/>
    </location>
</feature>
<dbReference type="Pfam" id="PF01759">
    <property type="entry name" value="NTR"/>
    <property type="match status" value="1"/>
</dbReference>
<dbReference type="SMART" id="SM00643">
    <property type="entry name" value="C345C"/>
    <property type="match status" value="1"/>
</dbReference>
<evidence type="ECO:0000259" key="5">
    <source>
        <dbReference type="PROSITE" id="PS50189"/>
    </source>
</evidence>
<dbReference type="Proteomes" id="UP000018936">
    <property type="component" value="Unassembled WGS sequence"/>
</dbReference>
<dbReference type="SUPFAM" id="SSF50242">
    <property type="entry name" value="TIMP-like"/>
    <property type="match status" value="1"/>
</dbReference>
<evidence type="ECO:0000256" key="1">
    <source>
        <dbReference type="ARBA" id="ARBA00004613"/>
    </source>
</evidence>
<dbReference type="GO" id="GO:0005576">
    <property type="term" value="C:extracellular region"/>
    <property type="evidence" value="ECO:0007669"/>
    <property type="project" value="UniProtKB-SubCell"/>
</dbReference>
<organism evidence="6 7">
    <name type="scientific">Ophiophagus hannah</name>
    <name type="common">King cobra</name>
    <name type="synonym">Naja hannah</name>
    <dbReference type="NCBI Taxonomy" id="8665"/>
    <lineage>
        <taxon>Eukaryota</taxon>
        <taxon>Metazoa</taxon>
        <taxon>Chordata</taxon>
        <taxon>Craniata</taxon>
        <taxon>Vertebrata</taxon>
        <taxon>Euteleostomi</taxon>
        <taxon>Lepidosauria</taxon>
        <taxon>Squamata</taxon>
        <taxon>Bifurcata</taxon>
        <taxon>Unidentata</taxon>
        <taxon>Episquamata</taxon>
        <taxon>Toxicofera</taxon>
        <taxon>Serpentes</taxon>
        <taxon>Colubroidea</taxon>
        <taxon>Elapidae</taxon>
        <taxon>Elapinae</taxon>
        <taxon>Ophiophagus</taxon>
    </lineage>
</organism>
<evidence type="ECO:0000313" key="6">
    <source>
        <dbReference type="EMBL" id="ETE62341.1"/>
    </source>
</evidence>
<evidence type="ECO:0000256" key="3">
    <source>
        <dbReference type="ARBA" id="ARBA00023157"/>
    </source>
</evidence>
<keyword evidence="4" id="KW-1133">Transmembrane helix</keyword>
<keyword evidence="3" id="KW-1015">Disulfide bond</keyword>
<reference evidence="6 7" key="1">
    <citation type="journal article" date="2013" name="Proc. Natl. Acad. Sci. U.S.A.">
        <title>The king cobra genome reveals dynamic gene evolution and adaptation in the snake venom system.</title>
        <authorList>
            <person name="Vonk F.J."/>
            <person name="Casewell N.R."/>
            <person name="Henkel C.V."/>
            <person name="Heimberg A.M."/>
            <person name="Jansen H.J."/>
            <person name="McCleary R.J."/>
            <person name="Kerkkamp H.M."/>
            <person name="Vos R.A."/>
            <person name="Guerreiro I."/>
            <person name="Calvete J.J."/>
            <person name="Wuster W."/>
            <person name="Woods A.E."/>
            <person name="Logan J.M."/>
            <person name="Harrison R.A."/>
            <person name="Castoe T.A."/>
            <person name="de Koning A.P."/>
            <person name="Pollock D.D."/>
            <person name="Yandell M."/>
            <person name="Calderon D."/>
            <person name="Renjifo C."/>
            <person name="Currier R.B."/>
            <person name="Salgado D."/>
            <person name="Pla D."/>
            <person name="Sanz L."/>
            <person name="Hyder A.S."/>
            <person name="Ribeiro J.M."/>
            <person name="Arntzen J.W."/>
            <person name="van den Thillart G.E."/>
            <person name="Boetzer M."/>
            <person name="Pirovano W."/>
            <person name="Dirks R.P."/>
            <person name="Spaink H.P."/>
            <person name="Duboule D."/>
            <person name="McGlinn E."/>
            <person name="Kini R.M."/>
            <person name="Richardson M.K."/>
        </authorList>
    </citation>
    <scope>NUCLEOTIDE SEQUENCE</scope>
    <source>
        <tissue evidence="6">Blood</tissue>
    </source>
</reference>
<feature type="transmembrane region" description="Helical" evidence="4">
    <location>
        <begin position="41"/>
        <end position="60"/>
    </location>
</feature>
<keyword evidence="7" id="KW-1185">Reference proteome</keyword>
<feature type="transmembrane region" description="Helical" evidence="4">
    <location>
        <begin position="6"/>
        <end position="29"/>
    </location>
</feature>
<dbReference type="InterPro" id="IPR008993">
    <property type="entry name" value="TIMP-like_OB-fold"/>
</dbReference>
<dbReference type="FunFam" id="2.40.50.120:FF:000002">
    <property type="entry name" value="netrin-4 isoform X1"/>
    <property type="match status" value="1"/>
</dbReference>
<dbReference type="PROSITE" id="PS50189">
    <property type="entry name" value="NTR"/>
    <property type="match status" value="1"/>
</dbReference>
<name>V8NK32_OPHHA</name>